<evidence type="ECO:0000313" key="2">
    <source>
        <dbReference type="Proteomes" id="UP001152799"/>
    </source>
</evidence>
<name>A0A9N9M9W1_9CUCU</name>
<protein>
    <submittedName>
        <fullName evidence="1">Uncharacterized protein</fullName>
    </submittedName>
</protein>
<organism evidence="1 2">
    <name type="scientific">Ceutorhynchus assimilis</name>
    <name type="common">cabbage seed weevil</name>
    <dbReference type="NCBI Taxonomy" id="467358"/>
    <lineage>
        <taxon>Eukaryota</taxon>
        <taxon>Metazoa</taxon>
        <taxon>Ecdysozoa</taxon>
        <taxon>Arthropoda</taxon>
        <taxon>Hexapoda</taxon>
        <taxon>Insecta</taxon>
        <taxon>Pterygota</taxon>
        <taxon>Neoptera</taxon>
        <taxon>Endopterygota</taxon>
        <taxon>Coleoptera</taxon>
        <taxon>Polyphaga</taxon>
        <taxon>Cucujiformia</taxon>
        <taxon>Curculionidae</taxon>
        <taxon>Ceutorhynchinae</taxon>
        <taxon>Ceutorhynchus</taxon>
    </lineage>
</organism>
<dbReference type="AlphaFoldDB" id="A0A9N9M9W1"/>
<keyword evidence="2" id="KW-1185">Reference proteome</keyword>
<dbReference type="Proteomes" id="UP001152799">
    <property type="component" value="Chromosome 1"/>
</dbReference>
<reference evidence="1" key="1">
    <citation type="submission" date="2022-01" db="EMBL/GenBank/DDBJ databases">
        <authorList>
            <person name="King R."/>
        </authorList>
    </citation>
    <scope>NUCLEOTIDE SEQUENCE</scope>
</reference>
<proteinExistence type="predicted"/>
<sequence>MIANYEAHQANMLLGKNIEGKVTRVNKILLYFEVDKFRIYIQFSKASAFLPCLQDKVEIINTKTFDPSTFTAVIGPETNINFPINSSLHYANTFLEFIEEKNIILNEEKLIEINKDIVRKLETFLTDDLLLLCIKSMFGYNSRRTSSEGNKNFRLIAKTPKDLKYVNSTSELYSFFKINDVHSFNVYPHGINNTLEDGPREYLFGILYVSEMYGYFEMKDDTSKIFVKFMVFHQNVYKFHNSLVMITKYCVFTEIFQTVDQQSLQYLLVNEEDVIIVNHDFQENREKLFYNCDELLPTKEFKNSYFLEIIKISEVIYGYNKNPECWMEIVISPEKSFRCSERINGVLSGTTLTLVPILKEHQTYKMYTNQSLTYGNVDMYRELHRMNNSKKLLLFNHDSVFQQIKASHLIEVDKPLEAFNEIKSKIANSDEYKTFSFILKLTMQEFQAKKFPSWFPKRHKNSKYFGDLENHQQVLLFYDKTSRSYIKLYLSNRENHICPLGLIDNMTIKVNHVQVNKKKYLKTTVFTRFDIVGYDPELFFNCANLSFRDKSVWDWRFRTPPMNLGLYYFVPVNCIVHGKIIFLSVFDVRVRIICVLCRNLIYNQKCTRCNVKEYDIDLHMVIAVEDEFNEQFTIEINCIYFLMQLIGIKREGKYLFLEELCKYGPLNLEFSKMPQDFCVDDPESNLFVQKMVTMIRTVINFKCFTMIDVVCIKQNCFNKLKPWRLLDYQFCC</sequence>
<dbReference type="OrthoDB" id="6747550at2759"/>
<dbReference type="EMBL" id="OU892277">
    <property type="protein sequence ID" value="CAG9759900.1"/>
    <property type="molecule type" value="Genomic_DNA"/>
</dbReference>
<accession>A0A9N9M9W1</accession>
<evidence type="ECO:0000313" key="1">
    <source>
        <dbReference type="EMBL" id="CAG9759900.1"/>
    </source>
</evidence>
<gene>
    <name evidence="1" type="ORF">CEUTPL_LOCUS637</name>
</gene>